<dbReference type="InterPro" id="IPR036875">
    <property type="entry name" value="Znf_CCHC_sf"/>
</dbReference>
<evidence type="ECO:0000313" key="4">
    <source>
        <dbReference type="Proteomes" id="UP000245207"/>
    </source>
</evidence>
<organism evidence="3 4">
    <name type="scientific">Artemisia annua</name>
    <name type="common">Sweet wormwood</name>
    <dbReference type="NCBI Taxonomy" id="35608"/>
    <lineage>
        <taxon>Eukaryota</taxon>
        <taxon>Viridiplantae</taxon>
        <taxon>Streptophyta</taxon>
        <taxon>Embryophyta</taxon>
        <taxon>Tracheophyta</taxon>
        <taxon>Spermatophyta</taxon>
        <taxon>Magnoliopsida</taxon>
        <taxon>eudicotyledons</taxon>
        <taxon>Gunneridae</taxon>
        <taxon>Pentapetalae</taxon>
        <taxon>asterids</taxon>
        <taxon>campanulids</taxon>
        <taxon>Asterales</taxon>
        <taxon>Asteraceae</taxon>
        <taxon>Asteroideae</taxon>
        <taxon>Anthemideae</taxon>
        <taxon>Artemisiinae</taxon>
        <taxon>Artemisia</taxon>
    </lineage>
</organism>
<dbReference type="GO" id="GO:0003676">
    <property type="term" value="F:nucleic acid binding"/>
    <property type="evidence" value="ECO:0007669"/>
    <property type="project" value="InterPro"/>
</dbReference>
<reference evidence="3 4" key="1">
    <citation type="journal article" date="2018" name="Mol. Plant">
        <title>The genome of Artemisia annua provides insight into the evolution of Asteraceae family and artemisinin biosynthesis.</title>
        <authorList>
            <person name="Shen Q."/>
            <person name="Zhang L."/>
            <person name="Liao Z."/>
            <person name="Wang S."/>
            <person name="Yan T."/>
            <person name="Shi P."/>
            <person name="Liu M."/>
            <person name="Fu X."/>
            <person name="Pan Q."/>
            <person name="Wang Y."/>
            <person name="Lv Z."/>
            <person name="Lu X."/>
            <person name="Zhang F."/>
            <person name="Jiang W."/>
            <person name="Ma Y."/>
            <person name="Chen M."/>
            <person name="Hao X."/>
            <person name="Li L."/>
            <person name="Tang Y."/>
            <person name="Lv G."/>
            <person name="Zhou Y."/>
            <person name="Sun X."/>
            <person name="Brodelius P.E."/>
            <person name="Rose J.K.C."/>
            <person name="Tang K."/>
        </authorList>
    </citation>
    <scope>NUCLEOTIDE SEQUENCE [LARGE SCALE GENOMIC DNA]</scope>
    <source>
        <strain evidence="4">cv. Huhao1</strain>
        <tissue evidence="3">Leaf</tissue>
    </source>
</reference>
<feature type="region of interest" description="Disordered" evidence="1">
    <location>
        <begin position="307"/>
        <end position="330"/>
    </location>
</feature>
<evidence type="ECO:0000313" key="3">
    <source>
        <dbReference type="EMBL" id="PWA55335.1"/>
    </source>
</evidence>
<dbReference type="GO" id="GO:0008270">
    <property type="term" value="F:zinc ion binding"/>
    <property type="evidence" value="ECO:0007669"/>
    <property type="project" value="InterPro"/>
</dbReference>
<evidence type="ECO:0000256" key="2">
    <source>
        <dbReference type="SAM" id="Phobius"/>
    </source>
</evidence>
<dbReference type="Proteomes" id="UP000245207">
    <property type="component" value="Unassembled WGS sequence"/>
</dbReference>
<dbReference type="OrthoDB" id="1920930at2759"/>
<name>A0A2U1M242_ARTAN</name>
<keyword evidence="4" id="KW-1185">Reference proteome</keyword>
<protein>
    <submittedName>
        <fullName evidence="3">Zinc finger, CCHC-type</fullName>
    </submittedName>
</protein>
<dbReference type="PANTHER" id="PTHR47481">
    <property type="match status" value="1"/>
</dbReference>
<dbReference type="PANTHER" id="PTHR47481:SF31">
    <property type="entry name" value="OS01G0873500 PROTEIN"/>
    <property type="match status" value="1"/>
</dbReference>
<accession>A0A2U1M242</accession>
<sequence>MANIAHWSDFWLYLHILVWSTYFEYACLISLRVAFYATNARRLTLAPFVYTLVRPLMTTSVRNNSVLRSFFEKQKLTGPNFIDWYRQLHIILSAKDKETYLEQPIPAAPVATPGHSVPPEALAAHTAWVKGSKDIAAFMLMTMDLEIQRNLTHLGAYDMRQELKTMFAQQAEQKLLKTAREFHSCKQEEGQSVSSYVLKMKSYIDILERLGHPVTLNFGVTLILIGLSKEHDNFVQNYNMHSMGKTVNELHAMLKQNEQTLPKKDVAPALHAIRAGKVQKNQGKKPFKAAKGNQGNGKYMLAYAPEHKPSYDPKPKKTPPPMKDNPTKDATYHQCGEIGHWRRNCPVYLAELLKKKKLSTGASSSATINKSLTHPESTYHIHYDSDTQIPPLHEYLSSVQSTAVAHRHQTDASLAKPGYFL</sequence>
<keyword evidence="2" id="KW-0472">Membrane</keyword>
<proteinExistence type="predicted"/>
<gene>
    <name evidence="3" type="ORF">CTI12_AA329860</name>
</gene>
<dbReference type="AlphaFoldDB" id="A0A2U1M242"/>
<dbReference type="SUPFAM" id="SSF57756">
    <property type="entry name" value="Retrovirus zinc finger-like domains"/>
    <property type="match status" value="1"/>
</dbReference>
<feature type="transmembrane region" description="Helical" evidence="2">
    <location>
        <begin position="12"/>
        <end position="35"/>
    </location>
</feature>
<dbReference type="EMBL" id="PKPP01006783">
    <property type="protein sequence ID" value="PWA55335.1"/>
    <property type="molecule type" value="Genomic_DNA"/>
</dbReference>
<keyword evidence="2" id="KW-1133">Transmembrane helix</keyword>
<keyword evidence="2" id="KW-0812">Transmembrane</keyword>
<dbReference type="Pfam" id="PF14223">
    <property type="entry name" value="Retrotran_gag_2"/>
    <property type="match status" value="1"/>
</dbReference>
<evidence type="ECO:0000256" key="1">
    <source>
        <dbReference type="SAM" id="MobiDB-lite"/>
    </source>
</evidence>
<comment type="caution">
    <text evidence="3">The sequence shown here is derived from an EMBL/GenBank/DDBJ whole genome shotgun (WGS) entry which is preliminary data.</text>
</comment>